<evidence type="ECO:0000256" key="1">
    <source>
        <dbReference type="SAM" id="MobiDB-lite"/>
    </source>
</evidence>
<sequence length="140" mass="14859">MSVALRPSSKDGAIEAAFGHSMEELHQQQAAASVSPAVQRMLELRRFLTVAEGHLDEVRDRLHTATAPGQEPAAEDLAVDIQWLAAATTAKAQYAQAIDELLRTMPTSSSRPAAARPVATALPVPPAATASTTPAVRRNR</sequence>
<organism evidence="2 3">
    <name type="scientific">Streptomyces luteireticuli</name>
    <dbReference type="NCBI Taxonomy" id="173858"/>
    <lineage>
        <taxon>Bacteria</taxon>
        <taxon>Bacillati</taxon>
        <taxon>Actinomycetota</taxon>
        <taxon>Actinomycetes</taxon>
        <taxon>Kitasatosporales</taxon>
        <taxon>Streptomycetaceae</taxon>
        <taxon>Streptomyces</taxon>
    </lineage>
</organism>
<accession>A0ABP3J290</accession>
<reference evidence="3" key="1">
    <citation type="journal article" date="2019" name="Int. J. Syst. Evol. Microbiol.">
        <title>The Global Catalogue of Microorganisms (GCM) 10K type strain sequencing project: providing services to taxonomists for standard genome sequencing and annotation.</title>
        <authorList>
            <consortium name="The Broad Institute Genomics Platform"/>
            <consortium name="The Broad Institute Genome Sequencing Center for Infectious Disease"/>
            <person name="Wu L."/>
            <person name="Ma J."/>
        </authorList>
    </citation>
    <scope>NUCLEOTIDE SEQUENCE [LARGE SCALE GENOMIC DNA]</scope>
    <source>
        <strain evidence="3">JCM 4788</strain>
    </source>
</reference>
<dbReference type="Proteomes" id="UP001500879">
    <property type="component" value="Unassembled WGS sequence"/>
</dbReference>
<keyword evidence="3" id="KW-1185">Reference proteome</keyword>
<dbReference type="EMBL" id="BAAABX010000091">
    <property type="protein sequence ID" value="GAA0438275.1"/>
    <property type="molecule type" value="Genomic_DNA"/>
</dbReference>
<evidence type="ECO:0000313" key="2">
    <source>
        <dbReference type="EMBL" id="GAA0438275.1"/>
    </source>
</evidence>
<evidence type="ECO:0000313" key="3">
    <source>
        <dbReference type="Proteomes" id="UP001500879"/>
    </source>
</evidence>
<comment type="caution">
    <text evidence="2">The sequence shown here is derived from an EMBL/GenBank/DDBJ whole genome shotgun (WGS) entry which is preliminary data.</text>
</comment>
<proteinExistence type="predicted"/>
<feature type="region of interest" description="Disordered" evidence="1">
    <location>
        <begin position="107"/>
        <end position="140"/>
    </location>
</feature>
<protein>
    <submittedName>
        <fullName evidence="2">Uncharacterized protein</fullName>
    </submittedName>
</protein>
<gene>
    <name evidence="2" type="ORF">GCM10010357_69610</name>
</gene>
<name>A0ABP3J290_9ACTN</name>
<dbReference type="RefSeq" id="WP_344032968.1">
    <property type="nucleotide sequence ID" value="NZ_BAAABX010000091.1"/>
</dbReference>